<accession>A0AAD3HRW7</accession>
<name>A0AAD3HRW7_9CHLO</name>
<feature type="region of interest" description="Disordered" evidence="1">
    <location>
        <begin position="651"/>
        <end position="810"/>
    </location>
</feature>
<feature type="region of interest" description="Disordered" evidence="1">
    <location>
        <begin position="129"/>
        <end position="164"/>
    </location>
</feature>
<dbReference type="Proteomes" id="UP001054857">
    <property type="component" value="Unassembled WGS sequence"/>
</dbReference>
<feature type="compositionally biased region" description="Low complexity" evidence="1">
    <location>
        <begin position="773"/>
        <end position="810"/>
    </location>
</feature>
<sequence>MCCRLHSCSQRHPRQGAAVALGAAAHWGSFSAQHQPLIGAAVMAAYPAMPQLEDFDGACTLPLPSDFQMQKPVIFWLDPEDEALAGAEYDSGDDDSRGSSIIAGDGVAGGKYDGSDGSGVRFHCDSMQASDASEALPEAPPSESAVDTPGEHAAEVRPVGSAGPASAVGLDSTLGTTAAAVPRTCQGTVVGSGAGGRGGSSGSCGGNDGIYLGCGCGAACFDVGKLKRGRDDGSSVGKVAGCSTGTDSPGAKLHSPQVSRANAPAVSCDSDFNTAIPAASASLGRGAVPVRYGIPYPYAVRAVTAASGNDTRRSLSPGSGDGVVPSVQHEGQGRQREHPAKRRRCCCVWECRCSPAADACFPAACHAPHMQHVLRSDAASRAQAQHVQLFSTQPRATASRAQQQQLQMLRPPGLQLAAAAATRPGARDFAPRAGLYGEGWNRTENVLATTRQQPHESRRGVCDMRAATAPLQQQHSMTQRQPLQHGTPTAVPFPAVAVRPQSAPSSPVAGFPSSKCLPYRASSSSSACRTPVSLPASCFTPAVPNSQPAACDCLACKRSGGIAAPSSVANSAFGSMLGVCAGAPAAGSSSPYPTRAACWGPEAVTVKTFRPSGNSPGRTTVGPTPLAAFPAPSPAPPMTYVVTTGAFLPPGGRALLPPPSFDSRTTSPVPPSQQQQQRGQPQLQQPSPQQQEAARPASIPLVPQHQQPQERQQQHMQRAHGHLPRPGLTPKASIPVPQQQHMQQMLPSQQQHLPMPLPCHITYTPRRYRHSRSQQQQPQAQQQPSPAPSATAAAAATPKRTTPPASPWAAAAAATAAAHAADMQSTTGAPAALAVAIQVAPPECCAAHGMLAAMGPARAHPQGTPLAFHSAALASAAGTSTAGGAAGGGAAFRPPASEPTEIDKQQATAPRPISAVEPRHAGLRAAPCSMGSAAATVTPGVPRASAFTPVRPQSAPSAPTPAVVASRQQCRCPGCMRQAARQQLPQQQAVDATAAVERARQLGVVLPAAAAAAALAAPAGAPKQQRVLGPQVVAAAAAAMVGAAVALADQRRQQQLPPPRGSSR</sequence>
<reference evidence="2 3" key="1">
    <citation type="journal article" date="2021" name="Sci. Rep.">
        <title>Genome sequencing of the multicellular alga Astrephomene provides insights into convergent evolution of germ-soma differentiation.</title>
        <authorList>
            <person name="Yamashita S."/>
            <person name="Yamamoto K."/>
            <person name="Matsuzaki R."/>
            <person name="Suzuki S."/>
            <person name="Yamaguchi H."/>
            <person name="Hirooka S."/>
            <person name="Minakuchi Y."/>
            <person name="Miyagishima S."/>
            <person name="Kawachi M."/>
            <person name="Toyoda A."/>
            <person name="Nozaki H."/>
        </authorList>
    </citation>
    <scope>NUCLEOTIDE SEQUENCE [LARGE SCALE GENOMIC DNA]</scope>
    <source>
        <strain evidence="2 3">NIES-4017</strain>
    </source>
</reference>
<feature type="compositionally biased region" description="Low complexity" evidence="1">
    <location>
        <begin position="703"/>
        <end position="716"/>
    </location>
</feature>
<feature type="region of interest" description="Disordered" evidence="1">
    <location>
        <begin position="309"/>
        <end position="337"/>
    </location>
</feature>
<proteinExistence type="predicted"/>
<dbReference type="EMBL" id="BMAR01000051">
    <property type="protein sequence ID" value="GFR51544.1"/>
    <property type="molecule type" value="Genomic_DNA"/>
</dbReference>
<feature type="region of interest" description="Disordered" evidence="1">
    <location>
        <begin position="609"/>
        <end position="633"/>
    </location>
</feature>
<feature type="compositionally biased region" description="Polar residues" evidence="1">
    <location>
        <begin position="611"/>
        <end position="622"/>
    </location>
</feature>
<feature type="compositionally biased region" description="Low complexity" evidence="1">
    <location>
        <begin position="672"/>
        <end position="691"/>
    </location>
</feature>
<gene>
    <name evidence="2" type="ORF">Agub_g13962</name>
</gene>
<evidence type="ECO:0000313" key="2">
    <source>
        <dbReference type="EMBL" id="GFR51544.1"/>
    </source>
</evidence>
<keyword evidence="3" id="KW-1185">Reference proteome</keyword>
<evidence type="ECO:0000313" key="3">
    <source>
        <dbReference type="Proteomes" id="UP001054857"/>
    </source>
</evidence>
<organism evidence="2 3">
    <name type="scientific">Astrephomene gubernaculifera</name>
    <dbReference type="NCBI Taxonomy" id="47775"/>
    <lineage>
        <taxon>Eukaryota</taxon>
        <taxon>Viridiplantae</taxon>
        <taxon>Chlorophyta</taxon>
        <taxon>core chlorophytes</taxon>
        <taxon>Chlorophyceae</taxon>
        <taxon>CS clade</taxon>
        <taxon>Chlamydomonadales</taxon>
        <taxon>Astrephomenaceae</taxon>
        <taxon>Astrephomene</taxon>
    </lineage>
</organism>
<feature type="region of interest" description="Disordered" evidence="1">
    <location>
        <begin position="879"/>
        <end position="915"/>
    </location>
</feature>
<protein>
    <submittedName>
        <fullName evidence="2">Uncharacterized protein</fullName>
    </submittedName>
</protein>
<feature type="compositionally biased region" description="Low complexity" evidence="1">
    <location>
        <begin position="737"/>
        <end position="754"/>
    </location>
</feature>
<evidence type="ECO:0000256" key="1">
    <source>
        <dbReference type="SAM" id="MobiDB-lite"/>
    </source>
</evidence>
<comment type="caution">
    <text evidence="2">The sequence shown here is derived from an EMBL/GenBank/DDBJ whole genome shotgun (WGS) entry which is preliminary data.</text>
</comment>
<dbReference type="AlphaFoldDB" id="A0AAD3HRW7"/>